<proteinExistence type="predicted"/>
<evidence type="ECO:0000313" key="4">
    <source>
        <dbReference type="Proteomes" id="UP001253637"/>
    </source>
</evidence>
<evidence type="ECO:0000256" key="2">
    <source>
        <dbReference type="SAM" id="Phobius"/>
    </source>
</evidence>
<accession>A0A811BMJ5</accession>
<feature type="region of interest" description="Disordered" evidence="1">
    <location>
        <begin position="1"/>
        <end position="27"/>
    </location>
</feature>
<keyword evidence="2" id="KW-1133">Transmembrane helix</keyword>
<protein>
    <submittedName>
        <fullName evidence="3">Uncharacterized protein</fullName>
    </submittedName>
</protein>
<sequence>MSPRAPPAARPPPLCTPPPSSRKSERPRGISLYCRVIGAGRHGLDALRIYFFLFFLFFFPTCCHVGTAVCWSPSRIPHLFLSSLFVRQENVRVLFFLLMGFVNGLGA</sequence>
<evidence type="ECO:0000256" key="1">
    <source>
        <dbReference type="SAM" id="MobiDB-lite"/>
    </source>
</evidence>
<name>A0A811BMJ5_9VIRU</name>
<evidence type="ECO:0000313" key="3">
    <source>
        <dbReference type="EMBL" id="BCU03269.1"/>
    </source>
</evidence>
<feature type="transmembrane region" description="Helical" evidence="2">
    <location>
        <begin position="49"/>
        <end position="71"/>
    </location>
</feature>
<dbReference type="Proteomes" id="UP001253637">
    <property type="component" value="Segment"/>
</dbReference>
<organism evidence="3 4">
    <name type="scientific">Pandoravirus japonicus</name>
    <dbReference type="NCBI Taxonomy" id="2823154"/>
    <lineage>
        <taxon>Viruses</taxon>
        <taxon>Pandoravirus</taxon>
    </lineage>
</organism>
<keyword evidence="2" id="KW-0812">Transmembrane</keyword>
<reference evidence="3" key="1">
    <citation type="submission" date="2021-04" db="EMBL/GenBank/DDBJ databases">
        <title>Draft Genome Sequence of Pandoravirus japonicus, Isolated from the Sabaishi River of Niigata, Japan.</title>
        <authorList>
            <person name="Hosokawa N."/>
            <person name="Takahashi H."/>
            <person name="Aoki K."/>
            <person name="Takemura M."/>
        </authorList>
    </citation>
    <scope>NUCLEOTIDE SEQUENCE</scope>
</reference>
<dbReference type="EMBL" id="LC625835">
    <property type="protein sequence ID" value="BCU03269.1"/>
    <property type="molecule type" value="Genomic_DNA"/>
</dbReference>
<feature type="compositionally biased region" description="Pro residues" evidence="1">
    <location>
        <begin position="1"/>
        <end position="20"/>
    </location>
</feature>
<keyword evidence="2" id="KW-0472">Membrane</keyword>